<reference evidence="2 3" key="1">
    <citation type="submission" date="2019-03" db="EMBL/GenBank/DDBJ databases">
        <title>Genomic Encyclopedia of Type Strains, Phase III (KMG-III): the genomes of soil and plant-associated and newly described type strains.</title>
        <authorList>
            <person name="Whitman W."/>
        </authorList>
    </citation>
    <scope>NUCLEOTIDE SEQUENCE [LARGE SCALE GENOMIC DNA]</scope>
    <source>
        <strain evidence="2 3">CECT 5797</strain>
    </source>
</reference>
<accession>A0A4R6ZQU8</accession>
<dbReference type="Pfam" id="PF13471">
    <property type="entry name" value="Transglut_core3"/>
    <property type="match status" value="1"/>
</dbReference>
<sequence>MKTLRRFIALPWARKRLYLEAAVWLLLSWGLVRGLPFRFWSPWLGEQRPADAVPVVEEGEDPRVAPICRCIESLNARLGGRLTCLMLAIAAHWMLRRRCIASSLVLGTLAERAPDQRLKLKAHAWICHGSGVVLGGETGEAYSPISCFVHANPVARGEAR</sequence>
<comment type="caution">
    <text evidence="2">The sequence shown here is derived from an EMBL/GenBank/DDBJ whole genome shotgun (WGS) entry which is preliminary data.</text>
</comment>
<dbReference type="EMBL" id="SNZJ01000006">
    <property type="protein sequence ID" value="TDR54875.1"/>
    <property type="molecule type" value="Genomic_DNA"/>
</dbReference>
<protein>
    <submittedName>
        <fullName evidence="2">Transglutaminase superfamily protein</fullName>
    </submittedName>
</protein>
<name>A0A4R6ZQU8_9GAMM</name>
<dbReference type="OrthoDB" id="6167468at2"/>
<dbReference type="RefSeq" id="WP_133635488.1">
    <property type="nucleotide sequence ID" value="NZ_SNZJ01000006.1"/>
</dbReference>
<organism evidence="2 3">
    <name type="scientific">Halomonas ventosae</name>
    <dbReference type="NCBI Taxonomy" id="229007"/>
    <lineage>
        <taxon>Bacteria</taxon>
        <taxon>Pseudomonadati</taxon>
        <taxon>Pseudomonadota</taxon>
        <taxon>Gammaproteobacteria</taxon>
        <taxon>Oceanospirillales</taxon>
        <taxon>Halomonadaceae</taxon>
        <taxon>Halomonas</taxon>
    </lineage>
</organism>
<evidence type="ECO:0000313" key="2">
    <source>
        <dbReference type="EMBL" id="TDR54875.1"/>
    </source>
</evidence>
<feature type="domain" description="Microcin J25-processing protein McjB C-terminal" evidence="1">
    <location>
        <begin position="32"/>
        <end position="146"/>
    </location>
</feature>
<dbReference type="AlphaFoldDB" id="A0A4R6ZQU8"/>
<evidence type="ECO:0000313" key="3">
    <source>
        <dbReference type="Proteomes" id="UP000295212"/>
    </source>
</evidence>
<dbReference type="InterPro" id="IPR032708">
    <property type="entry name" value="McjB_C"/>
</dbReference>
<dbReference type="Proteomes" id="UP000295212">
    <property type="component" value="Unassembled WGS sequence"/>
</dbReference>
<dbReference type="NCBIfam" id="NF033537">
    <property type="entry name" value="lasso_biosyn_B2"/>
    <property type="match status" value="1"/>
</dbReference>
<proteinExistence type="predicted"/>
<evidence type="ECO:0000259" key="1">
    <source>
        <dbReference type="Pfam" id="PF13471"/>
    </source>
</evidence>
<dbReference type="InterPro" id="IPR053521">
    <property type="entry name" value="McjB-like"/>
</dbReference>
<gene>
    <name evidence="2" type="ORF">DFP85_10619</name>
</gene>